<sequence>MEKTIIIIGSGKGLGNHIGKKFGHNGFHVILMARNRAALEEYQQEFVSEDIKCDIYPVDTSDFQGLSTALKNVREKYGTPDTLVYNVGVTDADADHDITAELLMERYRVDVAGCYQAVKEIVTDEFCDRKGTILVTGGRLSINPEFTYLPLSLDKAALRSLCMIMKEELEPKGVHVGTVMVCGGIKPGTYFAPENIAEKFWELYQNRELFEIRYEKVTE</sequence>
<dbReference type="RefSeq" id="WP_110322613.1">
    <property type="nucleotide sequence ID" value="NZ_QJKD01000004.1"/>
</dbReference>
<keyword evidence="2" id="KW-1185">Reference proteome</keyword>
<evidence type="ECO:0000313" key="1">
    <source>
        <dbReference type="EMBL" id="PXX54269.1"/>
    </source>
</evidence>
<organism evidence="1 2">
    <name type="scientific">Hungatella effluvii</name>
    <dbReference type="NCBI Taxonomy" id="1096246"/>
    <lineage>
        <taxon>Bacteria</taxon>
        <taxon>Bacillati</taxon>
        <taxon>Bacillota</taxon>
        <taxon>Clostridia</taxon>
        <taxon>Lachnospirales</taxon>
        <taxon>Lachnospiraceae</taxon>
        <taxon>Hungatella</taxon>
    </lineage>
</organism>
<dbReference type="Pfam" id="PF00106">
    <property type="entry name" value="adh_short"/>
    <property type="match status" value="1"/>
</dbReference>
<comment type="caution">
    <text evidence="1">The sequence shown here is derived from an EMBL/GenBank/DDBJ whole genome shotgun (WGS) entry which is preliminary data.</text>
</comment>
<protein>
    <submittedName>
        <fullName evidence="1">Short subunit dehydrogenase</fullName>
    </submittedName>
</protein>
<dbReference type="Proteomes" id="UP000248057">
    <property type="component" value="Unassembled WGS sequence"/>
</dbReference>
<dbReference type="PANTHER" id="PTHR43431:SF1">
    <property type="entry name" value="OS08G0476300 PROTEIN"/>
    <property type="match status" value="1"/>
</dbReference>
<dbReference type="InterPro" id="IPR036291">
    <property type="entry name" value="NAD(P)-bd_dom_sf"/>
</dbReference>
<evidence type="ECO:0000313" key="2">
    <source>
        <dbReference type="Proteomes" id="UP000248057"/>
    </source>
</evidence>
<dbReference type="EMBL" id="QJKD01000004">
    <property type="protein sequence ID" value="PXX54269.1"/>
    <property type="molecule type" value="Genomic_DNA"/>
</dbReference>
<dbReference type="InterPro" id="IPR002347">
    <property type="entry name" value="SDR_fam"/>
</dbReference>
<dbReference type="Gene3D" id="3.40.50.720">
    <property type="entry name" value="NAD(P)-binding Rossmann-like Domain"/>
    <property type="match status" value="1"/>
</dbReference>
<dbReference type="AlphaFoldDB" id="A0A2V3Y8X6"/>
<dbReference type="GeneID" id="86061120"/>
<proteinExistence type="predicted"/>
<reference evidence="1 2" key="1">
    <citation type="submission" date="2018-05" db="EMBL/GenBank/DDBJ databases">
        <title>Genomic Encyclopedia of Type Strains, Phase IV (KMG-IV): sequencing the most valuable type-strain genomes for metagenomic binning, comparative biology and taxonomic classification.</title>
        <authorList>
            <person name="Goeker M."/>
        </authorList>
    </citation>
    <scope>NUCLEOTIDE SEQUENCE [LARGE SCALE GENOMIC DNA]</scope>
    <source>
        <strain evidence="1 2">DSM 24995</strain>
    </source>
</reference>
<accession>A0A2V3Y8X6</accession>
<name>A0A2V3Y8X6_9FIRM</name>
<dbReference type="PANTHER" id="PTHR43431">
    <property type="entry name" value="OXIDOREDUCTASE, SHORT CHAIN DEHYDROGENASE/REDUCTASE FAMILY (AFU_ORTHOLOGUE AFUA_5G14000)"/>
    <property type="match status" value="1"/>
</dbReference>
<dbReference type="SUPFAM" id="SSF51735">
    <property type="entry name" value="NAD(P)-binding Rossmann-fold domains"/>
    <property type="match status" value="1"/>
</dbReference>
<gene>
    <name evidence="1" type="ORF">DFR60_10494</name>
</gene>